<dbReference type="HOGENOM" id="CLU_3126111_0_0_1"/>
<reference evidence="3" key="2">
    <citation type="submission" date="2015-01" db="EMBL/GenBank/DDBJ databases">
        <title>Evolutionary Origins and Diversification of the Mycorrhizal Mutualists.</title>
        <authorList>
            <consortium name="DOE Joint Genome Institute"/>
            <consortium name="Mycorrhizal Genomics Consortium"/>
            <person name="Kohler A."/>
            <person name="Kuo A."/>
            <person name="Nagy L.G."/>
            <person name="Floudas D."/>
            <person name="Copeland A."/>
            <person name="Barry K.W."/>
            <person name="Cichocki N."/>
            <person name="Veneault-Fourrey C."/>
            <person name="LaButti K."/>
            <person name="Lindquist E.A."/>
            <person name="Lipzen A."/>
            <person name="Lundell T."/>
            <person name="Morin E."/>
            <person name="Murat C."/>
            <person name="Riley R."/>
            <person name="Ohm R."/>
            <person name="Sun H."/>
            <person name="Tunlid A."/>
            <person name="Henrissat B."/>
            <person name="Grigoriev I.V."/>
            <person name="Hibbett D.S."/>
            <person name="Martin F."/>
        </authorList>
    </citation>
    <scope>NUCLEOTIDE SEQUENCE [LARGE SCALE GENOMIC DNA]</scope>
    <source>
        <strain evidence="3">MUT 4182</strain>
    </source>
</reference>
<reference evidence="2 3" key="1">
    <citation type="submission" date="2014-04" db="EMBL/GenBank/DDBJ databases">
        <authorList>
            <consortium name="DOE Joint Genome Institute"/>
            <person name="Kuo A."/>
            <person name="Girlanda M."/>
            <person name="Perotto S."/>
            <person name="Kohler A."/>
            <person name="Nagy L.G."/>
            <person name="Floudas D."/>
            <person name="Copeland A."/>
            <person name="Barry K.W."/>
            <person name="Cichocki N."/>
            <person name="Veneault-Fourrey C."/>
            <person name="LaButti K."/>
            <person name="Lindquist E.A."/>
            <person name="Lipzen A."/>
            <person name="Lundell T."/>
            <person name="Morin E."/>
            <person name="Murat C."/>
            <person name="Sun H."/>
            <person name="Tunlid A."/>
            <person name="Henrissat B."/>
            <person name="Grigoriev I.V."/>
            <person name="Hibbett D.S."/>
            <person name="Martin F."/>
            <person name="Nordberg H.P."/>
            <person name="Cantor M.N."/>
            <person name="Hua S.X."/>
        </authorList>
    </citation>
    <scope>NUCLEOTIDE SEQUENCE [LARGE SCALE GENOMIC DNA]</scope>
    <source>
        <strain evidence="2 3">MUT 4182</strain>
    </source>
</reference>
<dbReference type="Proteomes" id="UP000054248">
    <property type="component" value="Unassembled WGS sequence"/>
</dbReference>
<proteinExistence type="predicted"/>
<evidence type="ECO:0000313" key="3">
    <source>
        <dbReference type="Proteomes" id="UP000054248"/>
    </source>
</evidence>
<dbReference type="EMBL" id="KN823154">
    <property type="protein sequence ID" value="KIO20960.1"/>
    <property type="molecule type" value="Genomic_DNA"/>
</dbReference>
<feature type="region of interest" description="Disordered" evidence="1">
    <location>
        <begin position="21"/>
        <end position="50"/>
    </location>
</feature>
<evidence type="ECO:0000256" key="1">
    <source>
        <dbReference type="SAM" id="MobiDB-lite"/>
    </source>
</evidence>
<dbReference type="AlphaFoldDB" id="A0A0C3PZJ3"/>
<gene>
    <name evidence="2" type="ORF">M407DRAFT_29402</name>
</gene>
<evidence type="ECO:0000313" key="2">
    <source>
        <dbReference type="EMBL" id="KIO20960.1"/>
    </source>
</evidence>
<keyword evidence="3" id="KW-1185">Reference proteome</keyword>
<protein>
    <submittedName>
        <fullName evidence="2">Uncharacterized protein</fullName>
    </submittedName>
</protein>
<organism evidence="2 3">
    <name type="scientific">Tulasnella calospora MUT 4182</name>
    <dbReference type="NCBI Taxonomy" id="1051891"/>
    <lineage>
        <taxon>Eukaryota</taxon>
        <taxon>Fungi</taxon>
        <taxon>Dikarya</taxon>
        <taxon>Basidiomycota</taxon>
        <taxon>Agaricomycotina</taxon>
        <taxon>Agaricomycetes</taxon>
        <taxon>Cantharellales</taxon>
        <taxon>Tulasnellaceae</taxon>
        <taxon>Tulasnella</taxon>
    </lineage>
</organism>
<sequence>MQQIKVFKPAPDPYLGAVYMEDLGPASQPPPTPSVGERPWSLNDVTLADI</sequence>
<name>A0A0C3PZJ3_9AGAM</name>
<accession>A0A0C3PZJ3</accession>